<evidence type="ECO:0000313" key="1">
    <source>
        <dbReference type="EMBL" id="MBZ2166289.1"/>
    </source>
</evidence>
<dbReference type="RefSeq" id="WP_223791829.1">
    <property type="nucleotide sequence ID" value="NZ_JAIOUQ010000009.1"/>
</dbReference>
<sequence length="151" mass="16380">MADPVVSYYEEDNIVELNISNPEDFGDVIMGHSSDPQVIHIWNDKGSGAGSTPMYNTRIKIVTETGLDSGDTLENGREVVQNKWIDGKSITNEDVSYTELGGVTTLALGTINANSFHAIELIENVPSDATSVPPNGDIAFKLYVLYDLTAE</sequence>
<proteinExistence type="predicted"/>
<keyword evidence="2" id="KW-1185">Reference proteome</keyword>
<reference evidence="2" key="1">
    <citation type="journal article" date="2022" name="Microbiol. Resour. Announc.">
        <title>Draft Genome Sequence of a Methanogenic Archaeon from West Spitsbergen Permafrost.</title>
        <authorList>
            <person name="Trubitsyn V."/>
            <person name="Rivkina E."/>
            <person name="Shcherbakova V."/>
        </authorList>
    </citation>
    <scope>NUCLEOTIDE SEQUENCE [LARGE SCALE GENOMIC DNA]</scope>
    <source>
        <strain evidence="2">VT</strain>
    </source>
</reference>
<evidence type="ECO:0000313" key="2">
    <source>
        <dbReference type="Proteomes" id="UP000825933"/>
    </source>
</evidence>
<protein>
    <submittedName>
        <fullName evidence="1">Uncharacterized protein</fullName>
    </submittedName>
</protein>
<organism evidence="1 2">
    <name type="scientific">Methanobacterium spitsbergense</name>
    <dbReference type="NCBI Taxonomy" id="2874285"/>
    <lineage>
        <taxon>Archaea</taxon>
        <taxon>Methanobacteriati</taxon>
        <taxon>Methanobacteriota</taxon>
        <taxon>Methanomada group</taxon>
        <taxon>Methanobacteria</taxon>
        <taxon>Methanobacteriales</taxon>
        <taxon>Methanobacteriaceae</taxon>
        <taxon>Methanobacterium</taxon>
    </lineage>
</organism>
<name>A0A8T5UZY2_9EURY</name>
<dbReference type="Proteomes" id="UP000825933">
    <property type="component" value="Unassembled WGS sequence"/>
</dbReference>
<gene>
    <name evidence="1" type="ORF">K8N75_09595</name>
</gene>
<dbReference type="AlphaFoldDB" id="A0A8T5UZY2"/>
<dbReference type="EMBL" id="JAIOUQ010000009">
    <property type="protein sequence ID" value="MBZ2166289.1"/>
    <property type="molecule type" value="Genomic_DNA"/>
</dbReference>
<accession>A0A8T5UZY2</accession>
<comment type="caution">
    <text evidence="1">The sequence shown here is derived from an EMBL/GenBank/DDBJ whole genome shotgun (WGS) entry which is preliminary data.</text>
</comment>